<proteinExistence type="predicted"/>
<dbReference type="GO" id="GO:0016747">
    <property type="term" value="F:acyltransferase activity, transferring groups other than amino-acyl groups"/>
    <property type="evidence" value="ECO:0007669"/>
    <property type="project" value="InterPro"/>
</dbReference>
<evidence type="ECO:0000313" key="3">
    <source>
        <dbReference type="EMBL" id="CCO29960.1"/>
    </source>
</evidence>
<organism evidence="3 4">
    <name type="scientific">Thanatephorus cucumeris (strain AG1-IB / isolate 7/3/14)</name>
    <name type="common">Lettuce bottom rot fungus</name>
    <name type="synonym">Rhizoctonia solani</name>
    <dbReference type="NCBI Taxonomy" id="1108050"/>
    <lineage>
        <taxon>Eukaryota</taxon>
        <taxon>Fungi</taxon>
        <taxon>Dikarya</taxon>
        <taxon>Basidiomycota</taxon>
        <taxon>Agaricomycotina</taxon>
        <taxon>Agaricomycetes</taxon>
        <taxon>Cantharellales</taxon>
        <taxon>Ceratobasidiaceae</taxon>
        <taxon>Rhizoctonia</taxon>
        <taxon>Rhizoctonia solani AG-1</taxon>
    </lineage>
</organism>
<comment type="caution">
    <text evidence="3">The sequence shown here is derived from an EMBL/GenBank/DDBJ whole genome shotgun (WGS) entry which is preliminary data.</text>
</comment>
<dbReference type="InterPro" id="IPR000182">
    <property type="entry name" value="GNAT_dom"/>
</dbReference>
<evidence type="ECO:0000259" key="2">
    <source>
        <dbReference type="Pfam" id="PF00583"/>
    </source>
</evidence>
<dbReference type="InterPro" id="IPR016181">
    <property type="entry name" value="Acyl_CoA_acyltransferase"/>
</dbReference>
<dbReference type="AlphaFoldDB" id="M5BTY1"/>
<dbReference type="Proteomes" id="UP000012065">
    <property type="component" value="Unassembled WGS sequence"/>
</dbReference>
<reference evidence="3 4" key="1">
    <citation type="journal article" date="2013" name="J. Biotechnol.">
        <title>Establishment and interpretation of the genome sequence of the phytopathogenic fungus Rhizoctonia solani AG1-IB isolate 7/3/14.</title>
        <authorList>
            <person name="Wibberg D.W."/>
            <person name="Jelonek L.J."/>
            <person name="Rupp O.R."/>
            <person name="Hennig M.H."/>
            <person name="Eikmeyer F.E."/>
            <person name="Goesmann A.G."/>
            <person name="Hartmann A.H."/>
            <person name="Borriss R.B."/>
            <person name="Grosch R.G."/>
            <person name="Puehler A.P."/>
            <person name="Schlueter A.S."/>
        </authorList>
    </citation>
    <scope>NUCLEOTIDE SEQUENCE [LARGE SCALE GENOMIC DNA]</scope>
    <source>
        <strain evidence="4">AG1-IB / isolate 7/3/14</strain>
    </source>
</reference>
<dbReference type="Pfam" id="PF00583">
    <property type="entry name" value="Acetyltransf_1"/>
    <property type="match status" value="1"/>
</dbReference>
<evidence type="ECO:0000313" key="4">
    <source>
        <dbReference type="Proteomes" id="UP000012065"/>
    </source>
</evidence>
<feature type="domain" description="N-acetyltransferase" evidence="2">
    <location>
        <begin position="76"/>
        <end position="164"/>
    </location>
</feature>
<accession>M5BTY1</accession>
<protein>
    <recommendedName>
        <fullName evidence="2">N-acetyltransferase domain-containing protein</fullName>
    </recommendedName>
</protein>
<gene>
    <name evidence="3" type="ORF">BN14_03984</name>
</gene>
<evidence type="ECO:0000256" key="1">
    <source>
        <dbReference type="SAM" id="MobiDB-lite"/>
    </source>
</evidence>
<dbReference type="HOGENOM" id="CLU_918838_0_0_1"/>
<dbReference type="SUPFAM" id="SSF55729">
    <property type="entry name" value="Acyl-CoA N-acyltransferases (Nat)"/>
    <property type="match status" value="1"/>
</dbReference>
<feature type="compositionally biased region" description="Basic and acidic residues" evidence="1">
    <location>
        <begin position="264"/>
        <end position="278"/>
    </location>
</feature>
<feature type="region of interest" description="Disordered" evidence="1">
    <location>
        <begin position="264"/>
        <end position="304"/>
    </location>
</feature>
<dbReference type="EMBL" id="CAOJ01005717">
    <property type="protein sequence ID" value="CCO29960.1"/>
    <property type="molecule type" value="Genomic_DNA"/>
</dbReference>
<name>M5BTY1_THACB</name>
<feature type="compositionally biased region" description="Acidic residues" evidence="1">
    <location>
        <begin position="279"/>
        <end position="294"/>
    </location>
</feature>
<dbReference type="Gene3D" id="3.40.630.30">
    <property type="match status" value="1"/>
</dbReference>
<sequence>MYSHMAKPIGLDIELLEAQGGQVSREGFSTLFSQLQKSHLLDHLTPLPTNAGEFDVLYIILSKGRVYEPFEGNSYGHIFKDGCTYWLAGFAYLLVPPNHSHEDAIPPRTDNSPGDTGDITIALLPAAQNKGFGRFVVQRLLSYAFDTLHIHRVTASVVCPVQPSYSMRKKKQIAFNTKQLCWIFEKFGFNFEGISRGAITSNGVFEGNRLVWYDVHRMSILATDYFGGRSIVLSNICSYGGALPLGVVQHSPWEKVIQRQEEEKHDVELWSKTPKDVSADDACDENGGTSDDETILGGDDSSEKDWVMANDFDN</sequence>